<feature type="domain" description="Trans-2-enoyl-CoA reductase catalytic" evidence="11">
    <location>
        <begin position="81"/>
        <end position="316"/>
    </location>
</feature>
<dbReference type="Gene3D" id="3.40.50.720">
    <property type="entry name" value="NAD(P)-binding Rossmann-like Domain"/>
    <property type="match status" value="1"/>
</dbReference>
<feature type="binding site" evidence="9">
    <location>
        <begin position="138"/>
        <end position="139"/>
    </location>
    <ligand>
        <name>NAD(+)</name>
        <dbReference type="ChEBI" id="CHEBI:57540"/>
    </ligand>
</feature>
<dbReference type="Pfam" id="PF12241">
    <property type="entry name" value="Enoyl_reductase"/>
    <property type="match status" value="1"/>
</dbReference>
<dbReference type="HAMAP" id="MF_01838">
    <property type="entry name" value="FabV_reductase"/>
    <property type="match status" value="1"/>
</dbReference>
<dbReference type="EMBL" id="MZGV01000055">
    <property type="protein sequence ID" value="OPJ58487.1"/>
    <property type="molecule type" value="Genomic_DNA"/>
</dbReference>
<name>A0A1V4IG30_9CLOT</name>
<feature type="active site" description="Proton donor" evidence="9">
    <location>
        <position position="234"/>
    </location>
</feature>
<feature type="binding site" evidence="9">
    <location>
        <position position="243"/>
    </location>
    <ligand>
        <name>NAD(+)</name>
        <dbReference type="ChEBI" id="CHEBI:57540"/>
    </ligand>
</feature>
<keyword evidence="14" id="KW-1185">Reference proteome</keyword>
<keyword evidence="3 9" id="KW-0276">Fatty acid metabolism</keyword>
<feature type="binding site" evidence="9">
    <location>
        <position position="224"/>
    </location>
    <ligand>
        <name>substrate</name>
    </ligand>
</feature>
<evidence type="ECO:0000259" key="12">
    <source>
        <dbReference type="Pfam" id="PF12242"/>
    </source>
</evidence>
<evidence type="ECO:0000313" key="13">
    <source>
        <dbReference type="EMBL" id="OPJ58487.1"/>
    </source>
</evidence>
<keyword evidence="5 9" id="KW-0520">NAD</keyword>
<evidence type="ECO:0000256" key="6">
    <source>
        <dbReference type="ARBA" id="ARBA00023098"/>
    </source>
</evidence>
<keyword evidence="7 9" id="KW-0275">Fatty acid biosynthesis</keyword>
<comment type="subunit">
    <text evidence="1 9">Monomer.</text>
</comment>
<sequence>MVINPVFRDYICTTAHPNGCSENVKNQIAYVNSKDKFNGAKKVLIIGASTGYGLSSRIAVTFGMDAATIGVVFERPASNRKIATAGWYNTAAFEKAADEAGYYAKTINGDAFSNEVKDETIEAIKKNFGKVDLVIYSIASPRRKDPNTGEVFYSKLKPVGESYTNKTVDFHNKVVSDIELEPATEDEINGTVKVMGGEDWELWIKRLKEANVLEQGAKTVAYSYIGPEITYPIYREGTIGKAKEHLEMTVSKINTLLNGINGEAYVSVNKALVTQSSLAVPVVPLYISLLYKVMRKKQIDENSIEQMYRLFSEKLYTKKIPLDEKGRIRLDDMEMREDVQKEVLDTWERIDTENLTKMTDIDAFEDEFFKLFGFNYPNIDYDVDVDTDVKIPSLME</sequence>
<keyword evidence="4 9" id="KW-0560">Oxidoreductase</keyword>
<dbReference type="GO" id="GO:0004318">
    <property type="term" value="F:enoyl-[acyl-carrier-protein] reductase (NADH) activity"/>
    <property type="evidence" value="ECO:0007669"/>
    <property type="project" value="TreeGrafter"/>
</dbReference>
<keyword evidence="2 9" id="KW-0444">Lipid biosynthesis</keyword>
<feature type="domain" description="Trans-2-enoyl-CoA reductase-like NAD(P)H binding" evidence="12">
    <location>
        <begin position="2"/>
        <end position="78"/>
    </location>
</feature>
<feature type="binding site" evidence="9">
    <location>
        <begin position="110"/>
        <end position="111"/>
    </location>
    <ligand>
        <name>NAD(+)</name>
        <dbReference type="ChEBI" id="CHEBI:57540"/>
    </ligand>
</feature>
<protein>
    <recommendedName>
        <fullName evidence="9">Trans-2-enoyl-CoA reductase [NADH]</fullName>
        <shortName evidence="9">TER</shortName>
        <ecNumber evidence="9">1.3.1.44</ecNumber>
    </recommendedName>
</protein>
<evidence type="ECO:0000256" key="1">
    <source>
        <dbReference type="ARBA" id="ARBA00011245"/>
    </source>
</evidence>
<comment type="function">
    <text evidence="9">Involved in the fatty acid synthesis (FAS II). Catalyzes the reduction of a carbon-carbon double bond in an enoyl moiety that is covalently linked to a coenzyme A (CoA).</text>
</comment>
<feature type="site" description="Plays an important role in discriminating NADH against NADPH" evidence="9">
    <location>
        <position position="74"/>
    </location>
</feature>
<evidence type="ECO:0000256" key="9">
    <source>
        <dbReference type="HAMAP-Rule" id="MF_01838"/>
    </source>
</evidence>
<feature type="domain" description="Enoyl reductase FAD binding" evidence="10">
    <location>
        <begin position="322"/>
        <end position="385"/>
    </location>
</feature>
<accession>A0A1V4IG30</accession>
<dbReference type="GO" id="GO:0051287">
    <property type="term" value="F:NAD binding"/>
    <property type="evidence" value="ECO:0007669"/>
    <property type="project" value="UniProtKB-UniRule"/>
</dbReference>
<evidence type="ECO:0000256" key="8">
    <source>
        <dbReference type="ARBA" id="ARBA00048302"/>
    </source>
</evidence>
<evidence type="ECO:0000313" key="14">
    <source>
        <dbReference type="Proteomes" id="UP000190080"/>
    </source>
</evidence>
<dbReference type="AlphaFoldDB" id="A0A1V4IG30"/>
<comment type="caution">
    <text evidence="13">The sequence shown here is derived from an EMBL/GenBank/DDBJ whole genome shotgun (WGS) entry which is preliminary data.</text>
</comment>
<dbReference type="PANTHER" id="PTHR37480:SF1">
    <property type="entry name" value="ENOYL-[ACYL-CARRIER-PROTEIN] REDUCTASE [NADH]"/>
    <property type="match status" value="1"/>
</dbReference>
<feature type="binding site" evidence="9">
    <location>
        <begin position="47"/>
        <end position="52"/>
    </location>
    <ligand>
        <name>NAD(+)</name>
        <dbReference type="ChEBI" id="CHEBI:57540"/>
    </ligand>
</feature>
<dbReference type="InterPro" id="IPR024906">
    <property type="entry name" value="Eno_Rdtase_FAD-bd_dom"/>
</dbReference>
<dbReference type="OrthoDB" id="9802260at2"/>
<comment type="pathway">
    <text evidence="9">Lipid metabolism; fatty acid biosynthesis.</text>
</comment>
<dbReference type="RefSeq" id="WP_079426970.1">
    <property type="nucleotide sequence ID" value="NZ_MZGV01000055.1"/>
</dbReference>
<dbReference type="InterPro" id="IPR024910">
    <property type="entry name" value="Enoyl-CoA_Rdtase_cat_dom"/>
</dbReference>
<dbReference type="NCBIfam" id="NF010177">
    <property type="entry name" value="PRK13656.1"/>
    <property type="match status" value="1"/>
</dbReference>
<evidence type="ECO:0000256" key="3">
    <source>
        <dbReference type="ARBA" id="ARBA00022832"/>
    </source>
</evidence>
<dbReference type="Pfam" id="PF07055">
    <property type="entry name" value="Eno-Rase_FAD_bd"/>
    <property type="match status" value="1"/>
</dbReference>
<comment type="catalytic activity">
    <reaction evidence="8 9">
        <text>a 2,3-saturated acyl-CoA + NAD(+) = a (2E)-enoyl-CoA + NADH + H(+)</text>
        <dbReference type="Rhea" id="RHEA:18177"/>
        <dbReference type="ChEBI" id="CHEBI:15378"/>
        <dbReference type="ChEBI" id="CHEBI:57540"/>
        <dbReference type="ChEBI" id="CHEBI:57945"/>
        <dbReference type="ChEBI" id="CHEBI:58856"/>
        <dbReference type="ChEBI" id="CHEBI:65111"/>
        <dbReference type="EC" id="1.3.1.44"/>
    </reaction>
</comment>
<dbReference type="InterPro" id="IPR050048">
    <property type="entry name" value="FabV-like_NADH_b"/>
</dbReference>
<dbReference type="Pfam" id="PF12242">
    <property type="entry name" value="Eno-Rase_NADH_b"/>
    <property type="match status" value="1"/>
</dbReference>
<gene>
    <name evidence="9" type="primary">fabV</name>
    <name evidence="13" type="ORF">CLORY_35540</name>
</gene>
<evidence type="ECO:0000259" key="11">
    <source>
        <dbReference type="Pfam" id="PF12241"/>
    </source>
</evidence>
<dbReference type="GO" id="GO:0006633">
    <property type="term" value="P:fatty acid biosynthetic process"/>
    <property type="evidence" value="ECO:0007669"/>
    <property type="project" value="UniProtKB-UniRule"/>
</dbReference>
<dbReference type="InterPro" id="IPR010758">
    <property type="entry name" value="Trans-2-enoyl-CoA_reductase"/>
</dbReference>
<dbReference type="GO" id="GO:0050343">
    <property type="term" value="F:trans-2-enoyl-CoA reductase (NADH) activity"/>
    <property type="evidence" value="ECO:0007669"/>
    <property type="project" value="UniProtKB-UniRule"/>
</dbReference>
<dbReference type="UniPathway" id="UPA00094"/>
<evidence type="ECO:0000256" key="7">
    <source>
        <dbReference type="ARBA" id="ARBA00023160"/>
    </source>
</evidence>
<evidence type="ECO:0000256" key="2">
    <source>
        <dbReference type="ARBA" id="ARBA00022516"/>
    </source>
</evidence>
<reference evidence="13 14" key="1">
    <citation type="submission" date="2017-03" db="EMBL/GenBank/DDBJ databases">
        <title>Genome sequence of Clostridium oryzae DSM 28571.</title>
        <authorList>
            <person name="Poehlein A."/>
            <person name="Daniel R."/>
        </authorList>
    </citation>
    <scope>NUCLEOTIDE SEQUENCE [LARGE SCALE GENOMIC DNA]</scope>
    <source>
        <strain evidence="13 14">DSM 28571</strain>
    </source>
</reference>
<proteinExistence type="inferred from homology"/>
<dbReference type="PANTHER" id="PTHR37480">
    <property type="entry name" value="ENOYL-[ACYL-CARRIER-PROTEIN] REDUCTASE [NADH]"/>
    <property type="match status" value="1"/>
</dbReference>
<evidence type="ECO:0000259" key="10">
    <source>
        <dbReference type="Pfam" id="PF07055"/>
    </source>
</evidence>
<dbReference type="NCBIfam" id="NF043048">
    <property type="entry name" value="EnoyACPredFabV"/>
    <property type="match status" value="1"/>
</dbReference>
<evidence type="ECO:0000256" key="5">
    <source>
        <dbReference type="ARBA" id="ARBA00023027"/>
    </source>
</evidence>
<evidence type="ECO:0000256" key="4">
    <source>
        <dbReference type="ARBA" id="ARBA00023002"/>
    </source>
</evidence>
<dbReference type="STRING" id="1450648.CLORY_35540"/>
<organism evidence="13 14">
    <name type="scientific">Clostridium oryzae</name>
    <dbReference type="NCBI Taxonomy" id="1450648"/>
    <lineage>
        <taxon>Bacteria</taxon>
        <taxon>Bacillati</taxon>
        <taxon>Bacillota</taxon>
        <taxon>Clostridia</taxon>
        <taxon>Eubacteriales</taxon>
        <taxon>Clostridiaceae</taxon>
        <taxon>Clostridium</taxon>
    </lineage>
</organism>
<keyword evidence="6 9" id="KW-0443">Lipid metabolism</keyword>
<comment type="similarity">
    <text evidence="9">Belongs to the TER reductase family.</text>
</comment>
<feature type="binding site" evidence="9">
    <location>
        <begin position="73"/>
        <end position="74"/>
    </location>
    <ligand>
        <name>NAD(+)</name>
        <dbReference type="ChEBI" id="CHEBI:57540"/>
    </ligand>
</feature>
<feature type="binding site" evidence="9">
    <location>
        <begin position="272"/>
        <end position="274"/>
    </location>
    <ligand>
        <name>NAD(+)</name>
        <dbReference type="ChEBI" id="CHEBI:57540"/>
    </ligand>
</feature>
<dbReference type="Proteomes" id="UP000190080">
    <property type="component" value="Unassembled WGS sequence"/>
</dbReference>
<dbReference type="EC" id="1.3.1.44" evidence="9"/>